<organism evidence="1">
    <name type="scientific">mine drainage metagenome</name>
    <dbReference type="NCBI Taxonomy" id="410659"/>
    <lineage>
        <taxon>unclassified sequences</taxon>
        <taxon>metagenomes</taxon>
        <taxon>ecological metagenomes</taxon>
    </lineage>
</organism>
<dbReference type="GO" id="GO:1990351">
    <property type="term" value="C:transporter complex"/>
    <property type="evidence" value="ECO:0007669"/>
    <property type="project" value="TreeGrafter"/>
</dbReference>
<name>T0ZZK4_9ZZZZ</name>
<reference evidence="1" key="1">
    <citation type="submission" date="2013-08" db="EMBL/GenBank/DDBJ databases">
        <authorList>
            <person name="Mendez C."/>
            <person name="Richter M."/>
            <person name="Ferrer M."/>
            <person name="Sanchez J."/>
        </authorList>
    </citation>
    <scope>NUCLEOTIDE SEQUENCE</scope>
</reference>
<dbReference type="PANTHER" id="PTHR30189:SF1">
    <property type="entry name" value="LPS-ASSEMBLY PROTEIN LPTD"/>
    <property type="match status" value="1"/>
</dbReference>
<dbReference type="AlphaFoldDB" id="T0ZZK4"/>
<gene>
    <name evidence="1" type="ORF">B1A_18774</name>
</gene>
<proteinExistence type="predicted"/>
<dbReference type="InterPro" id="IPR050218">
    <property type="entry name" value="LptD"/>
</dbReference>
<sequence length="162" mass="18428">MREAVLRGMRMLLEENTRIAANGARRTDGQYNELSRMVYSACTLCKDDPTKPPVWQIDAYSAVDDLQAKRMEFQDATVELLGVPIFYMPYFSTADSSVKRESGFLAPDAGSNTFIGSFFALPYYYVINNYSDITITPWIDSGMDPQLDTLYRQKFNNGQIKL</sequence>
<comment type="caution">
    <text evidence="1">The sequence shown here is derived from an EMBL/GenBank/DDBJ whole genome shotgun (WGS) entry which is preliminary data.</text>
</comment>
<dbReference type="EMBL" id="AUZX01013854">
    <property type="protein sequence ID" value="EQD34249.1"/>
    <property type="molecule type" value="Genomic_DNA"/>
</dbReference>
<dbReference type="PANTHER" id="PTHR30189">
    <property type="entry name" value="LPS-ASSEMBLY PROTEIN"/>
    <property type="match status" value="1"/>
</dbReference>
<protein>
    <submittedName>
        <fullName evidence="1">Organic solvent tolerance protein</fullName>
    </submittedName>
</protein>
<dbReference type="GO" id="GO:0009279">
    <property type="term" value="C:cell outer membrane"/>
    <property type="evidence" value="ECO:0007669"/>
    <property type="project" value="TreeGrafter"/>
</dbReference>
<evidence type="ECO:0000313" key="1">
    <source>
        <dbReference type="EMBL" id="EQD34249.1"/>
    </source>
</evidence>
<feature type="non-terminal residue" evidence="1">
    <location>
        <position position="162"/>
    </location>
</feature>
<accession>T0ZZK4</accession>
<reference evidence="1" key="2">
    <citation type="journal article" date="2014" name="ISME J.">
        <title>Microbial stratification in low pH oxic and suboxic macroscopic growths along an acid mine drainage.</title>
        <authorList>
            <person name="Mendez-Garcia C."/>
            <person name="Mesa V."/>
            <person name="Sprenger R.R."/>
            <person name="Richter M."/>
            <person name="Diez M.S."/>
            <person name="Solano J."/>
            <person name="Bargiela R."/>
            <person name="Golyshina O.V."/>
            <person name="Manteca A."/>
            <person name="Ramos J.L."/>
            <person name="Gallego J.R."/>
            <person name="Llorente I."/>
            <person name="Martins Dos Santos V.A."/>
            <person name="Jensen O.N."/>
            <person name="Pelaez A.I."/>
            <person name="Sanchez J."/>
            <person name="Ferrer M."/>
        </authorList>
    </citation>
    <scope>NUCLEOTIDE SEQUENCE</scope>
</reference>